<dbReference type="InterPro" id="IPR033532">
    <property type="entry name" value="AraR_ligand_bind_dom"/>
</dbReference>
<dbReference type="SUPFAM" id="SSF53822">
    <property type="entry name" value="Periplasmic binding protein-like I"/>
    <property type="match status" value="1"/>
</dbReference>
<dbReference type="GO" id="GO:0003700">
    <property type="term" value="F:DNA-binding transcription factor activity"/>
    <property type="evidence" value="ECO:0007669"/>
    <property type="project" value="InterPro"/>
</dbReference>
<sequence>MVSKYKQLKQHIQSKILDGSFRPHQKILSEYEYVKNFEVSRHTVRQAIGELVSEGWLYREHGVGTFCADRSKFSSPSTRKNVAIITTYISDYIFPYIIRGAERYLSDKGYNVILMSTNNDFDKEKQALENILTQQVDGLIIEPTRSAQANPNLNYYLNLENAGIPYVMMNAYYEELEPLSLTLNDQEAGFRNAEHLIQLGHRRIIGLFKTDDMQGVQRMKGFLKAHRHYGCPVDPSLLITYSTDEKYSKAAQSVEQILRDQTDGPTGLVTYNDELLLQLLDVLRDKNLQVPEDISVVSFDDSHFTQISEVKFSSIVHPKERMGEDAAKYVTTLIEQPGAALSSIVYEPHFVDRHSTRSLQFTPALETE</sequence>
<feature type="domain" description="HTH gntR-type" evidence="4">
    <location>
        <begin position="2"/>
        <end position="70"/>
    </location>
</feature>
<proteinExistence type="predicted"/>
<dbReference type="InterPro" id="IPR036390">
    <property type="entry name" value="WH_DNA-bd_sf"/>
</dbReference>
<gene>
    <name evidence="5" type="ORF">SAMN05421781_0847</name>
</gene>
<dbReference type="AlphaFoldDB" id="A0A1H2RQG0"/>
<dbReference type="PANTHER" id="PTHR30146:SF150">
    <property type="entry name" value="ARABINOSE METABOLISM TRANSCRIPTIONAL REPRESSOR"/>
    <property type="match status" value="1"/>
</dbReference>
<dbReference type="CDD" id="cd07377">
    <property type="entry name" value="WHTH_GntR"/>
    <property type="match status" value="1"/>
</dbReference>
<dbReference type="InterPro" id="IPR036388">
    <property type="entry name" value="WH-like_DNA-bd_sf"/>
</dbReference>
<evidence type="ECO:0000313" key="5">
    <source>
        <dbReference type="EMBL" id="SDW21024.1"/>
    </source>
</evidence>
<reference evidence="5 6" key="1">
    <citation type="submission" date="2016-10" db="EMBL/GenBank/DDBJ databases">
        <authorList>
            <person name="de Groot N.N."/>
        </authorList>
    </citation>
    <scope>NUCLEOTIDE SEQUENCE [LARGE SCALE GENOMIC DNA]</scope>
    <source>
        <strain evidence="5 6">DSM 23126</strain>
    </source>
</reference>
<dbReference type="SUPFAM" id="SSF46785">
    <property type="entry name" value="Winged helix' DNA-binding domain"/>
    <property type="match status" value="1"/>
</dbReference>
<dbReference type="OrthoDB" id="9813468at2"/>
<dbReference type="EMBL" id="FNNC01000001">
    <property type="protein sequence ID" value="SDW21024.1"/>
    <property type="molecule type" value="Genomic_DNA"/>
</dbReference>
<evidence type="ECO:0000256" key="2">
    <source>
        <dbReference type="ARBA" id="ARBA00023125"/>
    </source>
</evidence>
<dbReference type="STRING" id="1122204.SAMN05421781_0847"/>
<protein>
    <submittedName>
        <fullName evidence="5">Transcriptional regulator, GntR family</fullName>
    </submittedName>
</protein>
<dbReference type="CDD" id="cd01541">
    <property type="entry name" value="PBP1_AraR"/>
    <property type="match status" value="1"/>
</dbReference>
<keyword evidence="2" id="KW-0238">DNA-binding</keyword>
<dbReference type="InterPro" id="IPR028082">
    <property type="entry name" value="Peripla_BP_I"/>
</dbReference>
<dbReference type="PROSITE" id="PS50949">
    <property type="entry name" value="HTH_GNTR"/>
    <property type="match status" value="1"/>
</dbReference>
<keyword evidence="6" id="KW-1185">Reference proteome</keyword>
<dbReference type="Pfam" id="PF00392">
    <property type="entry name" value="GntR"/>
    <property type="match status" value="1"/>
</dbReference>
<dbReference type="Proteomes" id="UP000199488">
    <property type="component" value="Unassembled WGS sequence"/>
</dbReference>
<dbReference type="Pfam" id="PF13377">
    <property type="entry name" value="Peripla_BP_3"/>
    <property type="match status" value="1"/>
</dbReference>
<evidence type="ECO:0000256" key="3">
    <source>
        <dbReference type="ARBA" id="ARBA00023163"/>
    </source>
</evidence>
<dbReference type="Gene3D" id="1.10.10.10">
    <property type="entry name" value="Winged helix-like DNA-binding domain superfamily/Winged helix DNA-binding domain"/>
    <property type="match status" value="1"/>
</dbReference>
<evidence type="ECO:0000313" key="6">
    <source>
        <dbReference type="Proteomes" id="UP000199488"/>
    </source>
</evidence>
<dbReference type="GO" id="GO:0000976">
    <property type="term" value="F:transcription cis-regulatory region binding"/>
    <property type="evidence" value="ECO:0007669"/>
    <property type="project" value="TreeGrafter"/>
</dbReference>
<keyword evidence="1" id="KW-0805">Transcription regulation</keyword>
<evidence type="ECO:0000256" key="1">
    <source>
        <dbReference type="ARBA" id="ARBA00023015"/>
    </source>
</evidence>
<dbReference type="Gene3D" id="3.40.50.2300">
    <property type="match status" value="2"/>
</dbReference>
<dbReference type="InterPro" id="IPR000524">
    <property type="entry name" value="Tscrpt_reg_HTH_GntR"/>
</dbReference>
<dbReference type="SMART" id="SM00345">
    <property type="entry name" value="HTH_GNTR"/>
    <property type="match status" value="1"/>
</dbReference>
<dbReference type="InterPro" id="IPR046335">
    <property type="entry name" value="LacI/GalR-like_sensor"/>
</dbReference>
<accession>A0A1H2RQG0</accession>
<organism evidence="5 6">
    <name type="scientific">Marinococcus luteus</name>
    <dbReference type="NCBI Taxonomy" id="1122204"/>
    <lineage>
        <taxon>Bacteria</taxon>
        <taxon>Bacillati</taxon>
        <taxon>Bacillota</taxon>
        <taxon>Bacilli</taxon>
        <taxon>Bacillales</taxon>
        <taxon>Bacillaceae</taxon>
        <taxon>Marinococcus</taxon>
    </lineage>
</organism>
<dbReference type="PANTHER" id="PTHR30146">
    <property type="entry name" value="LACI-RELATED TRANSCRIPTIONAL REPRESSOR"/>
    <property type="match status" value="1"/>
</dbReference>
<name>A0A1H2RQG0_9BACI</name>
<keyword evidence="3" id="KW-0804">Transcription</keyword>
<evidence type="ECO:0000259" key="4">
    <source>
        <dbReference type="PROSITE" id="PS50949"/>
    </source>
</evidence>